<dbReference type="PANTHER" id="PTHR47992">
    <property type="entry name" value="PROTEIN PHOSPHATASE"/>
    <property type="match status" value="1"/>
</dbReference>
<evidence type="ECO:0000259" key="1">
    <source>
        <dbReference type="PROSITE" id="PS51746"/>
    </source>
</evidence>
<reference evidence="3" key="1">
    <citation type="journal article" date="2022" name="Int. J. Syst. Evol. Microbiol.">
        <title>Anaeromyxobacter oryzae sp. nov., Anaeromyxobacter diazotrophicus sp. nov. and Anaeromyxobacter paludicola sp. nov., isolated from paddy soils.</title>
        <authorList>
            <person name="Itoh H."/>
            <person name="Xu Z."/>
            <person name="Mise K."/>
            <person name="Masuda Y."/>
            <person name="Ushijima N."/>
            <person name="Hayakawa C."/>
            <person name="Shiratori Y."/>
            <person name="Senoo K."/>
        </authorList>
    </citation>
    <scope>NUCLEOTIDE SEQUENCE [LARGE SCALE GENOMIC DNA]</scope>
    <source>
        <strain evidence="3">Red232</strain>
    </source>
</reference>
<dbReference type="Proteomes" id="UP001162891">
    <property type="component" value="Chromosome"/>
</dbReference>
<dbReference type="CDD" id="cd00143">
    <property type="entry name" value="PP2Cc"/>
    <property type="match status" value="1"/>
</dbReference>
<dbReference type="PROSITE" id="PS51746">
    <property type="entry name" value="PPM_2"/>
    <property type="match status" value="1"/>
</dbReference>
<dbReference type="InterPro" id="IPR036457">
    <property type="entry name" value="PPM-type-like_dom_sf"/>
</dbReference>
<gene>
    <name evidence="2" type="ORF">AMOR_35640</name>
</gene>
<dbReference type="SMART" id="SM00332">
    <property type="entry name" value="PP2Cc"/>
    <property type="match status" value="1"/>
</dbReference>
<organism evidence="2 3">
    <name type="scientific">Anaeromyxobacter oryzae</name>
    <dbReference type="NCBI Taxonomy" id="2918170"/>
    <lineage>
        <taxon>Bacteria</taxon>
        <taxon>Pseudomonadati</taxon>
        <taxon>Myxococcota</taxon>
        <taxon>Myxococcia</taxon>
        <taxon>Myxococcales</taxon>
        <taxon>Cystobacterineae</taxon>
        <taxon>Anaeromyxobacteraceae</taxon>
        <taxon>Anaeromyxobacter</taxon>
    </lineage>
</organism>
<name>A0ABN6MUF3_9BACT</name>
<keyword evidence="3" id="KW-1185">Reference proteome</keyword>
<dbReference type="InterPro" id="IPR015655">
    <property type="entry name" value="PP2C"/>
</dbReference>
<dbReference type="Pfam" id="PF13672">
    <property type="entry name" value="PP2C_2"/>
    <property type="match status" value="1"/>
</dbReference>
<accession>A0ABN6MUF3</accession>
<dbReference type="EMBL" id="AP025591">
    <property type="protein sequence ID" value="BDG04568.1"/>
    <property type="molecule type" value="Genomic_DNA"/>
</dbReference>
<evidence type="ECO:0000313" key="3">
    <source>
        <dbReference type="Proteomes" id="UP001162891"/>
    </source>
</evidence>
<dbReference type="SUPFAM" id="SSF81606">
    <property type="entry name" value="PP2C-like"/>
    <property type="match status" value="1"/>
</dbReference>
<feature type="domain" description="PPM-type phosphatase" evidence="1">
    <location>
        <begin position="7"/>
        <end position="243"/>
    </location>
</feature>
<dbReference type="SMART" id="SM00331">
    <property type="entry name" value="PP2C_SIG"/>
    <property type="match status" value="1"/>
</dbReference>
<dbReference type="Gene3D" id="3.60.40.10">
    <property type="entry name" value="PPM-type phosphatase domain"/>
    <property type="match status" value="1"/>
</dbReference>
<sequence length="267" mass="28127">MGEWVLDAAALTDRGTTRPHNEDACAARVDPDGNALAVVADGVSLAAAGEVASQMAVEVLLRAYAEEPATAAPGQRLYRAVQQANIELYDRAIAVPELRGMSTTLTAAVVAGGELTAVHVGDSRLYLLRNGAAVQLTKDHTVAAEKVRMRLLSREKARLHPERSVLTRSVGRELIVSRDRIVQRLAPGDILLLCSDGLHGVLDDAELPALVGERFAAEACRALLDAANARGTPDNLSAAVVRVTGGAPLAGESPEGLGSRLRRLLGR</sequence>
<dbReference type="InterPro" id="IPR001932">
    <property type="entry name" value="PPM-type_phosphatase-like_dom"/>
</dbReference>
<evidence type="ECO:0000313" key="2">
    <source>
        <dbReference type="EMBL" id="BDG04568.1"/>
    </source>
</evidence>
<protein>
    <submittedName>
        <fullName evidence="2">Protein phosphatase</fullName>
    </submittedName>
</protein>
<proteinExistence type="predicted"/>